<protein>
    <submittedName>
        <fullName evidence="1">Uncharacterized protein</fullName>
    </submittedName>
</protein>
<name>A0A0P8XSW4_DROAN</name>
<dbReference type="InParanoid" id="A0A0P8XSW4"/>
<evidence type="ECO:0000313" key="2">
    <source>
        <dbReference type="Proteomes" id="UP000007801"/>
    </source>
</evidence>
<proteinExistence type="predicted"/>
<dbReference type="EMBL" id="CH902618">
    <property type="protein sequence ID" value="KPU77818.1"/>
    <property type="molecule type" value="Genomic_DNA"/>
</dbReference>
<reference evidence="1 2" key="1">
    <citation type="journal article" date="2007" name="Nature">
        <title>Evolution of genes and genomes on the Drosophila phylogeny.</title>
        <authorList>
            <consortium name="Drosophila 12 Genomes Consortium"/>
            <person name="Clark A.G."/>
            <person name="Eisen M.B."/>
            <person name="Smith D.R."/>
            <person name="Bergman C.M."/>
            <person name="Oliver B."/>
            <person name="Markow T.A."/>
            <person name="Kaufman T.C."/>
            <person name="Kellis M."/>
            <person name="Gelbart W."/>
            <person name="Iyer V.N."/>
            <person name="Pollard D.A."/>
            <person name="Sackton T.B."/>
            <person name="Larracuente A.M."/>
            <person name="Singh N.D."/>
            <person name="Abad J.P."/>
            <person name="Abt D.N."/>
            <person name="Adryan B."/>
            <person name="Aguade M."/>
            <person name="Akashi H."/>
            <person name="Anderson W.W."/>
            <person name="Aquadro C.F."/>
            <person name="Ardell D.H."/>
            <person name="Arguello R."/>
            <person name="Artieri C.G."/>
            <person name="Barbash D.A."/>
            <person name="Barker D."/>
            <person name="Barsanti P."/>
            <person name="Batterham P."/>
            <person name="Batzoglou S."/>
            <person name="Begun D."/>
            <person name="Bhutkar A."/>
            <person name="Blanco E."/>
            <person name="Bosak S.A."/>
            <person name="Bradley R.K."/>
            <person name="Brand A.D."/>
            <person name="Brent M.R."/>
            <person name="Brooks A.N."/>
            <person name="Brown R.H."/>
            <person name="Butlin R.K."/>
            <person name="Caggese C."/>
            <person name="Calvi B.R."/>
            <person name="Bernardo de Carvalho A."/>
            <person name="Caspi A."/>
            <person name="Castrezana S."/>
            <person name="Celniker S.E."/>
            <person name="Chang J.L."/>
            <person name="Chapple C."/>
            <person name="Chatterji S."/>
            <person name="Chinwalla A."/>
            <person name="Civetta A."/>
            <person name="Clifton S.W."/>
            <person name="Comeron J.M."/>
            <person name="Costello J.C."/>
            <person name="Coyne J.A."/>
            <person name="Daub J."/>
            <person name="David R.G."/>
            <person name="Delcher A.L."/>
            <person name="Delehaunty K."/>
            <person name="Do C.B."/>
            <person name="Ebling H."/>
            <person name="Edwards K."/>
            <person name="Eickbush T."/>
            <person name="Evans J.D."/>
            <person name="Filipski A."/>
            <person name="Findeiss S."/>
            <person name="Freyhult E."/>
            <person name="Fulton L."/>
            <person name="Fulton R."/>
            <person name="Garcia A.C."/>
            <person name="Gardiner A."/>
            <person name="Garfield D.A."/>
            <person name="Garvin B.E."/>
            <person name="Gibson G."/>
            <person name="Gilbert D."/>
            <person name="Gnerre S."/>
            <person name="Godfrey J."/>
            <person name="Good R."/>
            <person name="Gotea V."/>
            <person name="Gravely B."/>
            <person name="Greenberg A.J."/>
            <person name="Griffiths-Jones S."/>
            <person name="Gross S."/>
            <person name="Guigo R."/>
            <person name="Gustafson E.A."/>
            <person name="Haerty W."/>
            <person name="Hahn M.W."/>
            <person name="Halligan D.L."/>
            <person name="Halpern A.L."/>
            <person name="Halter G.M."/>
            <person name="Han M.V."/>
            <person name="Heger A."/>
            <person name="Hillier L."/>
            <person name="Hinrichs A.S."/>
            <person name="Holmes I."/>
            <person name="Hoskins R.A."/>
            <person name="Hubisz M.J."/>
            <person name="Hultmark D."/>
            <person name="Huntley M.A."/>
            <person name="Jaffe D.B."/>
            <person name="Jagadeeshan S."/>
            <person name="Jeck W.R."/>
            <person name="Johnson J."/>
            <person name="Jones C.D."/>
            <person name="Jordan W.C."/>
            <person name="Karpen G.H."/>
            <person name="Kataoka E."/>
            <person name="Keightley P.D."/>
            <person name="Kheradpour P."/>
            <person name="Kirkness E.F."/>
            <person name="Koerich L.B."/>
            <person name="Kristiansen K."/>
            <person name="Kudrna D."/>
            <person name="Kulathinal R.J."/>
            <person name="Kumar S."/>
            <person name="Kwok R."/>
            <person name="Lander E."/>
            <person name="Langley C.H."/>
            <person name="Lapoint R."/>
            <person name="Lazzaro B.P."/>
            <person name="Lee S.J."/>
            <person name="Levesque L."/>
            <person name="Li R."/>
            <person name="Lin C.F."/>
            <person name="Lin M.F."/>
            <person name="Lindblad-Toh K."/>
            <person name="Llopart A."/>
            <person name="Long M."/>
            <person name="Low L."/>
            <person name="Lozovsky E."/>
            <person name="Lu J."/>
            <person name="Luo M."/>
            <person name="Machado C.A."/>
            <person name="Makalowski W."/>
            <person name="Marzo M."/>
            <person name="Matsuda M."/>
            <person name="Matzkin L."/>
            <person name="McAllister B."/>
            <person name="McBride C.S."/>
            <person name="McKernan B."/>
            <person name="McKernan K."/>
            <person name="Mendez-Lago M."/>
            <person name="Minx P."/>
            <person name="Mollenhauer M.U."/>
            <person name="Montooth K."/>
            <person name="Mount S.M."/>
            <person name="Mu X."/>
            <person name="Myers E."/>
            <person name="Negre B."/>
            <person name="Newfeld S."/>
            <person name="Nielsen R."/>
            <person name="Noor M.A."/>
            <person name="O'Grady P."/>
            <person name="Pachter L."/>
            <person name="Papaceit M."/>
            <person name="Parisi M.J."/>
            <person name="Parisi M."/>
            <person name="Parts L."/>
            <person name="Pedersen J.S."/>
            <person name="Pesole G."/>
            <person name="Phillippy A.M."/>
            <person name="Ponting C.P."/>
            <person name="Pop M."/>
            <person name="Porcelli D."/>
            <person name="Powell J.R."/>
            <person name="Prohaska S."/>
            <person name="Pruitt K."/>
            <person name="Puig M."/>
            <person name="Quesneville H."/>
            <person name="Ram K.R."/>
            <person name="Rand D."/>
            <person name="Rasmussen M.D."/>
            <person name="Reed L.K."/>
            <person name="Reenan R."/>
            <person name="Reily A."/>
            <person name="Remington K.A."/>
            <person name="Rieger T.T."/>
            <person name="Ritchie M.G."/>
            <person name="Robin C."/>
            <person name="Rogers Y.H."/>
            <person name="Rohde C."/>
            <person name="Rozas J."/>
            <person name="Rubenfield M.J."/>
            <person name="Ruiz A."/>
            <person name="Russo S."/>
            <person name="Salzberg S.L."/>
            <person name="Sanchez-Gracia A."/>
            <person name="Saranga D.J."/>
            <person name="Sato H."/>
            <person name="Schaeffer S.W."/>
            <person name="Schatz M.C."/>
            <person name="Schlenke T."/>
            <person name="Schwartz R."/>
            <person name="Segarra C."/>
            <person name="Singh R.S."/>
            <person name="Sirot L."/>
            <person name="Sirota M."/>
            <person name="Sisneros N.B."/>
            <person name="Smith C.D."/>
            <person name="Smith T.F."/>
            <person name="Spieth J."/>
            <person name="Stage D.E."/>
            <person name="Stark A."/>
            <person name="Stephan W."/>
            <person name="Strausberg R.L."/>
            <person name="Strempel S."/>
            <person name="Sturgill D."/>
            <person name="Sutton G."/>
            <person name="Sutton G.G."/>
            <person name="Tao W."/>
            <person name="Teichmann S."/>
            <person name="Tobari Y.N."/>
            <person name="Tomimura Y."/>
            <person name="Tsolas J.M."/>
            <person name="Valente V.L."/>
            <person name="Venter E."/>
            <person name="Venter J.C."/>
            <person name="Vicario S."/>
            <person name="Vieira F.G."/>
            <person name="Vilella A.J."/>
            <person name="Villasante A."/>
            <person name="Walenz B."/>
            <person name="Wang J."/>
            <person name="Wasserman M."/>
            <person name="Watts T."/>
            <person name="Wilson D."/>
            <person name="Wilson R.K."/>
            <person name="Wing R.A."/>
            <person name="Wolfner M.F."/>
            <person name="Wong A."/>
            <person name="Wong G.K."/>
            <person name="Wu C.I."/>
            <person name="Wu G."/>
            <person name="Yamamoto D."/>
            <person name="Yang H.P."/>
            <person name="Yang S.P."/>
            <person name="Yorke J.A."/>
            <person name="Yoshida K."/>
            <person name="Zdobnov E."/>
            <person name="Zhang P."/>
            <person name="Zhang Y."/>
            <person name="Zimin A.V."/>
            <person name="Baldwin J."/>
            <person name="Abdouelleil A."/>
            <person name="Abdulkadir J."/>
            <person name="Abebe A."/>
            <person name="Abera B."/>
            <person name="Abreu J."/>
            <person name="Acer S.C."/>
            <person name="Aftuck L."/>
            <person name="Alexander A."/>
            <person name="An P."/>
            <person name="Anderson E."/>
            <person name="Anderson S."/>
            <person name="Arachi H."/>
            <person name="Azer M."/>
            <person name="Bachantsang P."/>
            <person name="Barry A."/>
            <person name="Bayul T."/>
            <person name="Berlin A."/>
            <person name="Bessette D."/>
            <person name="Bloom T."/>
            <person name="Blye J."/>
            <person name="Boguslavskiy L."/>
            <person name="Bonnet C."/>
            <person name="Boukhgalter B."/>
            <person name="Bourzgui I."/>
            <person name="Brown A."/>
            <person name="Cahill P."/>
            <person name="Channer S."/>
            <person name="Cheshatsang Y."/>
            <person name="Chuda L."/>
            <person name="Citroen M."/>
            <person name="Collymore A."/>
            <person name="Cooke P."/>
            <person name="Costello M."/>
            <person name="D'Aco K."/>
            <person name="Daza R."/>
            <person name="De Haan G."/>
            <person name="DeGray S."/>
            <person name="DeMaso C."/>
            <person name="Dhargay N."/>
            <person name="Dooley K."/>
            <person name="Dooley E."/>
            <person name="Doricent M."/>
            <person name="Dorje P."/>
            <person name="Dorjee K."/>
            <person name="Dupes A."/>
            <person name="Elong R."/>
            <person name="Falk J."/>
            <person name="Farina A."/>
            <person name="Faro S."/>
            <person name="Ferguson D."/>
            <person name="Fisher S."/>
            <person name="Foley C.D."/>
            <person name="Franke A."/>
            <person name="Friedrich D."/>
            <person name="Gadbois L."/>
            <person name="Gearin G."/>
            <person name="Gearin C.R."/>
            <person name="Giannoukos G."/>
            <person name="Goode T."/>
            <person name="Graham J."/>
            <person name="Grandbois E."/>
            <person name="Grewal S."/>
            <person name="Gyaltsen K."/>
            <person name="Hafez N."/>
            <person name="Hagos B."/>
            <person name="Hall J."/>
            <person name="Henson C."/>
            <person name="Hollinger A."/>
            <person name="Honan T."/>
            <person name="Huard M.D."/>
            <person name="Hughes L."/>
            <person name="Hurhula B."/>
            <person name="Husby M.E."/>
            <person name="Kamat A."/>
            <person name="Kanga B."/>
            <person name="Kashin S."/>
            <person name="Khazanovich D."/>
            <person name="Kisner P."/>
            <person name="Lance K."/>
            <person name="Lara M."/>
            <person name="Lee W."/>
            <person name="Lennon N."/>
            <person name="Letendre F."/>
            <person name="LeVine R."/>
            <person name="Lipovsky A."/>
            <person name="Liu X."/>
            <person name="Liu J."/>
            <person name="Liu S."/>
            <person name="Lokyitsang T."/>
            <person name="Lokyitsang Y."/>
            <person name="Lubonja R."/>
            <person name="Lui A."/>
            <person name="MacDonald P."/>
            <person name="Magnisalis V."/>
            <person name="Maru K."/>
            <person name="Matthews C."/>
            <person name="McCusker W."/>
            <person name="McDonough S."/>
            <person name="Mehta T."/>
            <person name="Meldrim J."/>
            <person name="Meneus L."/>
            <person name="Mihai O."/>
            <person name="Mihalev A."/>
            <person name="Mihova T."/>
            <person name="Mittelman R."/>
            <person name="Mlenga V."/>
            <person name="Montmayeur A."/>
            <person name="Mulrain L."/>
            <person name="Navidi A."/>
            <person name="Naylor J."/>
            <person name="Negash T."/>
            <person name="Nguyen T."/>
            <person name="Nguyen N."/>
            <person name="Nicol R."/>
            <person name="Norbu C."/>
            <person name="Norbu N."/>
            <person name="Novod N."/>
            <person name="O'Neill B."/>
            <person name="Osman S."/>
            <person name="Markiewicz E."/>
            <person name="Oyono O.L."/>
            <person name="Patti C."/>
            <person name="Phunkhang P."/>
            <person name="Pierre F."/>
            <person name="Priest M."/>
            <person name="Raghuraman S."/>
            <person name="Rege F."/>
            <person name="Reyes R."/>
            <person name="Rise C."/>
            <person name="Rogov P."/>
            <person name="Ross K."/>
            <person name="Ryan E."/>
            <person name="Settipalli S."/>
            <person name="Shea T."/>
            <person name="Sherpa N."/>
            <person name="Shi L."/>
            <person name="Shih D."/>
            <person name="Sparrow T."/>
            <person name="Spaulding J."/>
            <person name="Stalker J."/>
            <person name="Stange-Thomann N."/>
            <person name="Stavropoulos S."/>
            <person name="Stone C."/>
            <person name="Strader C."/>
            <person name="Tesfaye S."/>
            <person name="Thomson T."/>
            <person name="Thoulutsang Y."/>
            <person name="Thoulutsang D."/>
            <person name="Topham K."/>
            <person name="Topping I."/>
            <person name="Tsamla T."/>
            <person name="Vassiliev H."/>
            <person name="Vo A."/>
            <person name="Wangchuk T."/>
            <person name="Wangdi T."/>
            <person name="Weiand M."/>
            <person name="Wilkinson J."/>
            <person name="Wilson A."/>
            <person name="Yadav S."/>
            <person name="Young G."/>
            <person name="Yu Q."/>
            <person name="Zembek L."/>
            <person name="Zhong D."/>
            <person name="Zimmer A."/>
            <person name="Zwirko Z."/>
            <person name="Jaffe D.B."/>
            <person name="Alvarez P."/>
            <person name="Brockman W."/>
            <person name="Butler J."/>
            <person name="Chin C."/>
            <person name="Gnerre S."/>
            <person name="Grabherr M."/>
            <person name="Kleber M."/>
            <person name="Mauceli E."/>
            <person name="MacCallum I."/>
        </authorList>
    </citation>
    <scope>NUCLEOTIDE SEQUENCE [LARGE SCALE GENOMIC DNA]</scope>
    <source>
        <strain evidence="2">Tucson 14024-0371.13</strain>
    </source>
</reference>
<gene>
    <name evidence="1" type="primary">Dana\GF27884</name>
    <name evidence="1" type="ORF">GF27884</name>
</gene>
<dbReference type="AlphaFoldDB" id="A0A0P8XSW4"/>
<keyword evidence="2" id="KW-1185">Reference proteome</keyword>
<dbReference type="Proteomes" id="UP000007801">
    <property type="component" value="Unassembled WGS sequence"/>
</dbReference>
<organism evidence="1 2">
    <name type="scientific">Drosophila ananassae</name>
    <name type="common">Fruit fly</name>
    <dbReference type="NCBI Taxonomy" id="7217"/>
    <lineage>
        <taxon>Eukaryota</taxon>
        <taxon>Metazoa</taxon>
        <taxon>Ecdysozoa</taxon>
        <taxon>Arthropoda</taxon>
        <taxon>Hexapoda</taxon>
        <taxon>Insecta</taxon>
        <taxon>Pterygota</taxon>
        <taxon>Neoptera</taxon>
        <taxon>Endopterygota</taxon>
        <taxon>Diptera</taxon>
        <taxon>Brachycera</taxon>
        <taxon>Muscomorpha</taxon>
        <taxon>Ephydroidea</taxon>
        <taxon>Drosophilidae</taxon>
        <taxon>Drosophila</taxon>
        <taxon>Sophophora</taxon>
    </lineage>
</organism>
<evidence type="ECO:0000313" key="1">
    <source>
        <dbReference type="EMBL" id="KPU77818.1"/>
    </source>
</evidence>
<sequence>MPGGVQWSCNKKRGMCHCNKIETTVPKNHSSMLSSLGSASYCMRRSSWGKDMPASCHSGRSQKLRNRAAHRRRIVLSSCPAPPRILTTASGVGLDSQLFVQPITRAASQLLALVLQLEFLLHGVLCHFNRCPAHECLKSTWLTWTE</sequence>
<accession>A0A0P8XSW4</accession>